<reference evidence="1 2" key="1">
    <citation type="journal article" date="2015" name="Front. Microbiol.">
        <title>Genome sequence of the plant growth promoting endophytic yeast Rhodotorula graminis WP1.</title>
        <authorList>
            <person name="Firrincieli A."/>
            <person name="Otillar R."/>
            <person name="Salamov A."/>
            <person name="Schmutz J."/>
            <person name="Khan Z."/>
            <person name="Redman R.S."/>
            <person name="Fleck N.D."/>
            <person name="Lindquist E."/>
            <person name="Grigoriev I.V."/>
            <person name="Doty S.L."/>
        </authorList>
    </citation>
    <scope>NUCLEOTIDE SEQUENCE [LARGE SCALE GENOMIC DNA]</scope>
    <source>
        <strain evidence="1 2">WP1</strain>
    </source>
</reference>
<sequence length="539" mass="58367">MGYSRHSDSAIRLPPSPDRVVLLGGLSTAPARASRLRLPQLVALVLLASACFLGGICVDRNSTAAVDSVVPSSLGPLRTSSSRWSGSSKVAPPPSCRLCDADPTNPLCEYGDSAIRMSRAFEGSGVRVRKFLAKALRGDEVKIGVIGASVTAGHGLDHGGHVAGPSYPYRWLADFQKTFPRAKLFDGSAPAMDSAFYSYCYRAMVPESDIDLWLIELDINNDNSQETMRADDILMRSLLSQPNEPAVIRLSVLALLFDDMARGAVSTLLLSQFFDVPVISIKNFLLPAHIANPDDVPNWFTKFWDGKPDTRHVNIRGHIALADMLSLYMHEQTCITRQEQARGRLGAKKGSFWPADELWGTVPRLRAWEKFSPTDRVDHVEPTCRFASSKSHPLVALGASQSLGAVPVGGDDSASLSPESMGDGWQRIEWNDKAALASREVGSVVRFEVEGSTIGVSVWQWAGPPHGLPHELPGQASCWVDDQTFDATIVDAFSPGVAGSRWFQVADGLSTGKHIVSCQIVRASSTAGHEVRIMGIVSH</sequence>
<accession>A0A0P9EQV9</accession>
<dbReference type="RefSeq" id="XP_018267893.1">
    <property type="nucleotide sequence ID" value="XM_018418258.1"/>
</dbReference>
<organism evidence="1 2">
    <name type="scientific">Rhodotorula graminis (strain WP1)</name>
    <dbReference type="NCBI Taxonomy" id="578459"/>
    <lineage>
        <taxon>Eukaryota</taxon>
        <taxon>Fungi</taxon>
        <taxon>Dikarya</taxon>
        <taxon>Basidiomycota</taxon>
        <taxon>Pucciniomycotina</taxon>
        <taxon>Microbotryomycetes</taxon>
        <taxon>Sporidiobolales</taxon>
        <taxon>Sporidiobolaceae</taxon>
        <taxon>Rhodotorula</taxon>
    </lineage>
</organism>
<gene>
    <name evidence="1" type="ORF">RHOBADRAFT_56236</name>
</gene>
<dbReference type="OMA" id="GHEVRIM"/>
<proteinExistence type="predicted"/>
<dbReference type="GeneID" id="28978706"/>
<evidence type="ECO:0000313" key="2">
    <source>
        <dbReference type="Proteomes" id="UP000053890"/>
    </source>
</evidence>
<dbReference type="EMBL" id="KQ474090">
    <property type="protein sequence ID" value="KPV71844.1"/>
    <property type="molecule type" value="Genomic_DNA"/>
</dbReference>
<protein>
    <recommendedName>
        <fullName evidence="3">Capsular associated protein</fullName>
    </recommendedName>
</protein>
<dbReference type="AlphaFoldDB" id="A0A0P9EQV9"/>
<name>A0A0P9EQV9_RHOGW</name>
<evidence type="ECO:0000313" key="1">
    <source>
        <dbReference type="EMBL" id="KPV71844.1"/>
    </source>
</evidence>
<dbReference type="SUPFAM" id="SSF52266">
    <property type="entry name" value="SGNH hydrolase"/>
    <property type="match status" value="1"/>
</dbReference>
<dbReference type="OrthoDB" id="544608at2759"/>
<keyword evidence="2" id="KW-1185">Reference proteome</keyword>
<dbReference type="Proteomes" id="UP000053890">
    <property type="component" value="Unassembled WGS sequence"/>
</dbReference>
<dbReference type="PANTHER" id="PTHR34407">
    <property type="entry name" value="EXPRESSED PROTEIN"/>
    <property type="match status" value="1"/>
</dbReference>
<evidence type="ECO:0008006" key="3">
    <source>
        <dbReference type="Google" id="ProtNLM"/>
    </source>
</evidence>
<dbReference type="PANTHER" id="PTHR34407:SF1">
    <property type="entry name" value="SGNH HYDROLASE-TYPE ESTERASE DOMAIN-CONTAINING PROTEIN"/>
    <property type="match status" value="1"/>
</dbReference>